<comment type="caution">
    <text evidence="2">The sequence shown here is derived from an EMBL/GenBank/DDBJ whole genome shotgun (WGS) entry which is preliminary data.</text>
</comment>
<dbReference type="PANTHER" id="PTHR26312:SF225">
    <property type="entry name" value="TPR REPEAT PROTEIN"/>
    <property type="match status" value="1"/>
</dbReference>
<dbReference type="AlphaFoldDB" id="A0AAW1GLF8"/>
<evidence type="ECO:0000313" key="3">
    <source>
        <dbReference type="Proteomes" id="UP001443914"/>
    </source>
</evidence>
<dbReference type="EMBL" id="JBDFQZ010000014">
    <property type="protein sequence ID" value="KAK9664692.1"/>
    <property type="molecule type" value="Genomic_DNA"/>
</dbReference>
<sequence length="330" mass="37765">MLETAPSFCIYSDNKKEEANEIEEEKQKRRIEGSGEFSFEKTSIDLMKEDDELCEQPNSPSMYLATGLGIIIDNDNNNNNNKAHDFGDLFMADISEDYCMELLRDFPDHPLLLIKFAEFLQGKGDLQGAEEYYFRAAQAEPEDGEILARYAQLVWELHHDHGRALAYFEIAAQTAPHNSYVLAAFAKFLWETEDEEDHAALPDTIQGNNEENSSHLHPTNVTDTDMDDIGSYYKRMIDDNPCHPIFLKKYAQFLYQSKGDLESAEGYYSRAIVAAPRDSETLSEYATLLWELYHDSDRTLNYLEQALEASPQDSDVLAAYARILWTIDDD</sequence>
<protein>
    <submittedName>
        <fullName evidence="2">Uncharacterized protein</fullName>
    </submittedName>
</protein>
<reference evidence="2" key="1">
    <citation type="submission" date="2024-03" db="EMBL/GenBank/DDBJ databases">
        <title>WGS assembly of Saponaria officinalis var. Norfolk2.</title>
        <authorList>
            <person name="Jenkins J."/>
            <person name="Shu S."/>
            <person name="Grimwood J."/>
            <person name="Barry K."/>
            <person name="Goodstein D."/>
            <person name="Schmutz J."/>
            <person name="Leebens-Mack J."/>
            <person name="Osbourn A."/>
        </authorList>
    </citation>
    <scope>NUCLEOTIDE SEQUENCE [LARGE SCALE GENOMIC DNA]</scope>
    <source>
        <strain evidence="2">JIC</strain>
    </source>
</reference>
<gene>
    <name evidence="2" type="ORF">RND81_14G061500</name>
</gene>
<dbReference type="PANTHER" id="PTHR26312">
    <property type="entry name" value="TETRATRICOPEPTIDE REPEAT PROTEIN 5"/>
    <property type="match status" value="1"/>
</dbReference>
<feature type="compositionally biased region" description="Polar residues" evidence="1">
    <location>
        <begin position="205"/>
        <end position="223"/>
    </location>
</feature>
<accession>A0AAW1GLF8</accession>
<dbReference type="Gene3D" id="1.25.40.10">
    <property type="entry name" value="Tetratricopeptide repeat domain"/>
    <property type="match status" value="2"/>
</dbReference>
<dbReference type="InterPro" id="IPR011990">
    <property type="entry name" value="TPR-like_helical_dom_sf"/>
</dbReference>
<dbReference type="Proteomes" id="UP001443914">
    <property type="component" value="Unassembled WGS sequence"/>
</dbReference>
<evidence type="ECO:0000313" key="2">
    <source>
        <dbReference type="EMBL" id="KAK9664692.1"/>
    </source>
</evidence>
<name>A0AAW1GLF8_SAPOF</name>
<feature type="region of interest" description="Disordered" evidence="1">
    <location>
        <begin position="203"/>
        <end position="223"/>
    </location>
</feature>
<dbReference type="SUPFAM" id="SSF48452">
    <property type="entry name" value="TPR-like"/>
    <property type="match status" value="2"/>
</dbReference>
<organism evidence="2 3">
    <name type="scientific">Saponaria officinalis</name>
    <name type="common">Common soapwort</name>
    <name type="synonym">Lychnis saponaria</name>
    <dbReference type="NCBI Taxonomy" id="3572"/>
    <lineage>
        <taxon>Eukaryota</taxon>
        <taxon>Viridiplantae</taxon>
        <taxon>Streptophyta</taxon>
        <taxon>Embryophyta</taxon>
        <taxon>Tracheophyta</taxon>
        <taxon>Spermatophyta</taxon>
        <taxon>Magnoliopsida</taxon>
        <taxon>eudicotyledons</taxon>
        <taxon>Gunneridae</taxon>
        <taxon>Pentapetalae</taxon>
        <taxon>Caryophyllales</taxon>
        <taxon>Caryophyllaceae</taxon>
        <taxon>Caryophylleae</taxon>
        <taxon>Saponaria</taxon>
    </lineage>
</organism>
<evidence type="ECO:0000256" key="1">
    <source>
        <dbReference type="SAM" id="MobiDB-lite"/>
    </source>
</evidence>
<proteinExistence type="predicted"/>
<keyword evidence="3" id="KW-1185">Reference proteome</keyword>